<dbReference type="GO" id="GO:0016491">
    <property type="term" value="F:oxidoreductase activity"/>
    <property type="evidence" value="ECO:0007669"/>
    <property type="project" value="UniProtKB-KW"/>
</dbReference>
<dbReference type="Gene3D" id="3.40.50.720">
    <property type="entry name" value="NAD(P)-binding Rossmann-like Domain"/>
    <property type="match status" value="1"/>
</dbReference>
<dbReference type="InterPro" id="IPR013154">
    <property type="entry name" value="ADH-like_N"/>
</dbReference>
<dbReference type="EC" id="1.1.1.329" evidence="8"/>
<dbReference type="SMART" id="SM00829">
    <property type="entry name" value="PKS_ER"/>
    <property type="match status" value="1"/>
</dbReference>
<dbReference type="GO" id="GO:0008270">
    <property type="term" value="F:zinc ion binding"/>
    <property type="evidence" value="ECO:0007669"/>
    <property type="project" value="InterPro"/>
</dbReference>
<dbReference type="PANTHER" id="PTHR43401">
    <property type="entry name" value="L-THREONINE 3-DEHYDROGENASE"/>
    <property type="match status" value="1"/>
</dbReference>
<evidence type="ECO:0000256" key="12">
    <source>
        <dbReference type="RuleBase" id="RU361277"/>
    </source>
</evidence>
<dbReference type="AlphaFoldDB" id="A0A1I2HN49"/>
<dbReference type="OrthoDB" id="3987021at2"/>
<keyword evidence="15" id="KW-1185">Reference proteome</keyword>
<evidence type="ECO:0000256" key="6">
    <source>
        <dbReference type="ARBA" id="ARBA00037908"/>
    </source>
</evidence>
<evidence type="ECO:0000313" key="14">
    <source>
        <dbReference type="EMBL" id="SFF31209.1"/>
    </source>
</evidence>
<sequence>MKISQLVGPRTSEVVAAEDPVPGPAQVLVEVLASGVCTSDIGPWLGHDPAAEPLRLGHEIVGRVVDSGRDAGRWKPGDLVTGLGGEGFATLAAMDAHAVLPVPAGIEPAHALGEPVADLEEALSRTGIRAGDRVAVVGLGFMGLGLVQLAKRHAPGLLVGVDPDPARRERALRLGADLVFAPDELPEEYRTQTTRAGDARLAVVLEATGTTGGLRTAGSLVRPFGTLCVVGYHHTGDAMMDMDLWYKAVTVVNGFCPDRTRLMAAMRDAIGLIAERRFSYEPLITHRFGLDGVDDAFRTMTEAGPDFVKGVLVL</sequence>
<dbReference type="PROSITE" id="PS00059">
    <property type="entry name" value="ADH_ZINC"/>
    <property type="match status" value="1"/>
</dbReference>
<comment type="pathway">
    <text evidence="6">Metabolic intermediate biosynthesis; 2-deoxystreptamine biosynthesis; 2-deoxystreptamine from D-glucose 6-phosphate: step 3/4.</text>
</comment>
<dbReference type="EMBL" id="FONG01000011">
    <property type="protein sequence ID" value="SFF31209.1"/>
    <property type="molecule type" value="Genomic_DNA"/>
</dbReference>
<evidence type="ECO:0000256" key="4">
    <source>
        <dbReference type="ARBA" id="ARBA00023002"/>
    </source>
</evidence>
<comment type="function">
    <text evidence="5">Catalyzes the oxidation of 2-deoxy-scyllo-inosamine (DOIA) with NAD(+) or NADP(+), forming 3-amino-2,3-dideoxy-scyllo-inosose (amino-DOI).</text>
</comment>
<dbReference type="InterPro" id="IPR020843">
    <property type="entry name" value="ER"/>
</dbReference>
<dbReference type="InterPro" id="IPR013149">
    <property type="entry name" value="ADH-like_C"/>
</dbReference>
<evidence type="ECO:0000256" key="8">
    <source>
        <dbReference type="ARBA" id="ARBA00039102"/>
    </source>
</evidence>
<dbReference type="SUPFAM" id="SSF51735">
    <property type="entry name" value="NAD(P)-binding Rossmann-fold domains"/>
    <property type="match status" value="1"/>
</dbReference>
<evidence type="ECO:0000256" key="10">
    <source>
        <dbReference type="ARBA" id="ARBA00048685"/>
    </source>
</evidence>
<evidence type="ECO:0000256" key="9">
    <source>
        <dbReference type="ARBA" id="ARBA00039387"/>
    </source>
</evidence>
<evidence type="ECO:0000256" key="5">
    <source>
        <dbReference type="ARBA" id="ARBA00037678"/>
    </source>
</evidence>
<accession>A0A1I2HN49</accession>
<keyword evidence="3 12" id="KW-0862">Zinc</keyword>
<dbReference type="PANTHER" id="PTHR43401:SF2">
    <property type="entry name" value="L-THREONINE 3-DEHYDROGENASE"/>
    <property type="match status" value="1"/>
</dbReference>
<feature type="domain" description="Enoyl reductase (ER)" evidence="13">
    <location>
        <begin position="8"/>
        <end position="314"/>
    </location>
</feature>
<comment type="catalytic activity">
    <reaction evidence="11">
        <text>2-deoxy-scyllo-inosamine + NADP(+) = 3-amino-2,3-dideoxy-scyllo-inosose + NADPH + H(+)</text>
        <dbReference type="Rhea" id="RHEA:33879"/>
        <dbReference type="ChEBI" id="CHEBI:15378"/>
        <dbReference type="ChEBI" id="CHEBI:57783"/>
        <dbReference type="ChEBI" id="CHEBI:58349"/>
        <dbReference type="ChEBI" id="CHEBI:65002"/>
        <dbReference type="ChEBI" id="CHEBI:65003"/>
        <dbReference type="EC" id="1.1.1.329"/>
    </reaction>
</comment>
<dbReference type="Gene3D" id="3.90.180.10">
    <property type="entry name" value="Medium-chain alcohol dehydrogenases, catalytic domain"/>
    <property type="match status" value="2"/>
</dbReference>
<dbReference type="STRING" id="380248.SAMN05216251_111127"/>
<dbReference type="SUPFAM" id="SSF50129">
    <property type="entry name" value="GroES-like"/>
    <property type="match status" value="1"/>
</dbReference>
<proteinExistence type="inferred from homology"/>
<comment type="catalytic activity">
    <reaction evidence="10">
        <text>2-deoxy-scyllo-inosamine + NAD(+) = 3-amino-2,3-dideoxy-scyllo-inosose + NADH + H(+)</text>
        <dbReference type="Rhea" id="RHEA:33883"/>
        <dbReference type="ChEBI" id="CHEBI:15378"/>
        <dbReference type="ChEBI" id="CHEBI:57540"/>
        <dbReference type="ChEBI" id="CHEBI:57945"/>
        <dbReference type="ChEBI" id="CHEBI:65002"/>
        <dbReference type="ChEBI" id="CHEBI:65003"/>
        <dbReference type="EC" id="1.1.1.329"/>
    </reaction>
</comment>
<gene>
    <name evidence="14" type="ORF">SAMN05216251_111127</name>
</gene>
<keyword evidence="4" id="KW-0560">Oxidoreductase</keyword>
<name>A0A1I2HN49_9ACTN</name>
<dbReference type="InterPro" id="IPR011032">
    <property type="entry name" value="GroES-like_sf"/>
</dbReference>
<dbReference type="Pfam" id="PF00107">
    <property type="entry name" value="ADH_zinc_N"/>
    <property type="match status" value="1"/>
</dbReference>
<evidence type="ECO:0000256" key="2">
    <source>
        <dbReference type="ARBA" id="ARBA00022723"/>
    </source>
</evidence>
<dbReference type="InterPro" id="IPR036291">
    <property type="entry name" value="NAD(P)-bd_dom_sf"/>
</dbReference>
<dbReference type="InterPro" id="IPR050129">
    <property type="entry name" value="Zn_alcohol_dh"/>
</dbReference>
<evidence type="ECO:0000256" key="3">
    <source>
        <dbReference type="ARBA" id="ARBA00022833"/>
    </source>
</evidence>
<dbReference type="Pfam" id="PF08240">
    <property type="entry name" value="ADH_N"/>
    <property type="match status" value="1"/>
</dbReference>
<evidence type="ECO:0000256" key="1">
    <source>
        <dbReference type="ARBA" id="ARBA00001947"/>
    </source>
</evidence>
<evidence type="ECO:0000256" key="11">
    <source>
        <dbReference type="ARBA" id="ARBA00049085"/>
    </source>
</evidence>
<protein>
    <recommendedName>
        <fullName evidence="9">2-deoxy-scyllo-inosamine dehydrogenase</fullName>
        <ecNumber evidence="8">1.1.1.329</ecNumber>
    </recommendedName>
</protein>
<comment type="similarity">
    <text evidence="7">Belongs to the zinc-containing alcohol dehydrogenase family. DOIA dehydrogenase subfamily.</text>
</comment>
<comment type="cofactor">
    <cofactor evidence="1 12">
        <name>Zn(2+)</name>
        <dbReference type="ChEBI" id="CHEBI:29105"/>
    </cofactor>
</comment>
<evidence type="ECO:0000259" key="13">
    <source>
        <dbReference type="SMART" id="SM00829"/>
    </source>
</evidence>
<organism evidence="14 15">
    <name type="scientific">Actinacidiphila alni</name>
    <dbReference type="NCBI Taxonomy" id="380248"/>
    <lineage>
        <taxon>Bacteria</taxon>
        <taxon>Bacillati</taxon>
        <taxon>Actinomycetota</taxon>
        <taxon>Actinomycetes</taxon>
        <taxon>Kitasatosporales</taxon>
        <taxon>Streptomycetaceae</taxon>
        <taxon>Actinacidiphila</taxon>
    </lineage>
</organism>
<keyword evidence="2 12" id="KW-0479">Metal-binding</keyword>
<dbReference type="InterPro" id="IPR002328">
    <property type="entry name" value="ADH_Zn_CS"/>
</dbReference>
<evidence type="ECO:0000256" key="7">
    <source>
        <dbReference type="ARBA" id="ARBA00038004"/>
    </source>
</evidence>
<reference evidence="14 15" key="1">
    <citation type="submission" date="2016-10" db="EMBL/GenBank/DDBJ databases">
        <authorList>
            <person name="de Groot N.N."/>
        </authorList>
    </citation>
    <scope>NUCLEOTIDE SEQUENCE [LARGE SCALE GENOMIC DNA]</scope>
    <source>
        <strain evidence="14 15">CGMCC 4.3510</strain>
    </source>
</reference>
<dbReference type="Proteomes" id="UP000199323">
    <property type="component" value="Unassembled WGS sequence"/>
</dbReference>
<dbReference type="RefSeq" id="WP_093714956.1">
    <property type="nucleotide sequence ID" value="NZ_FONG01000011.1"/>
</dbReference>
<evidence type="ECO:0000313" key="15">
    <source>
        <dbReference type="Proteomes" id="UP000199323"/>
    </source>
</evidence>